<feature type="transmembrane region" description="Helical" evidence="6">
    <location>
        <begin position="15"/>
        <end position="33"/>
    </location>
</feature>
<evidence type="ECO:0000256" key="4">
    <source>
        <dbReference type="ARBA" id="ARBA00023186"/>
    </source>
</evidence>
<evidence type="ECO:0000256" key="6">
    <source>
        <dbReference type="SAM" id="Phobius"/>
    </source>
</evidence>
<keyword evidence="6" id="KW-1133">Transmembrane helix</keyword>
<protein>
    <recommendedName>
        <fullName evidence="7">J domain-containing protein</fullName>
    </recommendedName>
</protein>
<evidence type="ECO:0000256" key="3">
    <source>
        <dbReference type="ARBA" id="ARBA00023139"/>
    </source>
</evidence>
<dbReference type="PROSITE" id="PS50076">
    <property type="entry name" value="DNAJ_2"/>
    <property type="match status" value="1"/>
</dbReference>
<dbReference type="AlphaFoldDB" id="A0ABD3PKS1"/>
<keyword evidence="4" id="KW-0143">Chaperone</keyword>
<dbReference type="PANTHER" id="PTHR44027:SF7">
    <property type="entry name" value="DNAJ HOMOLOG SUBFAMILY C MEMBER 5 HOMOLOG"/>
    <property type="match status" value="1"/>
</dbReference>
<organism evidence="8 9">
    <name type="scientific">Cyclotella atomus</name>
    <dbReference type="NCBI Taxonomy" id="382360"/>
    <lineage>
        <taxon>Eukaryota</taxon>
        <taxon>Sar</taxon>
        <taxon>Stramenopiles</taxon>
        <taxon>Ochrophyta</taxon>
        <taxon>Bacillariophyta</taxon>
        <taxon>Coscinodiscophyceae</taxon>
        <taxon>Thalassiosirophycidae</taxon>
        <taxon>Stephanodiscales</taxon>
        <taxon>Stephanodiscaceae</taxon>
        <taxon>Cyclotella</taxon>
    </lineage>
</organism>
<comment type="caution">
    <text evidence="8">The sequence shown here is derived from an EMBL/GenBank/DDBJ whole genome shotgun (WGS) entry which is preliminary data.</text>
</comment>
<keyword evidence="2 6" id="KW-0472">Membrane</keyword>
<dbReference type="GO" id="GO:0005737">
    <property type="term" value="C:cytoplasm"/>
    <property type="evidence" value="ECO:0007669"/>
    <property type="project" value="UniProtKB-ARBA"/>
</dbReference>
<dbReference type="InterPro" id="IPR036869">
    <property type="entry name" value="J_dom_sf"/>
</dbReference>
<evidence type="ECO:0000313" key="9">
    <source>
        <dbReference type="Proteomes" id="UP001530400"/>
    </source>
</evidence>
<gene>
    <name evidence="8" type="ORF">ACHAWO_008546</name>
</gene>
<dbReference type="InterPro" id="IPR051434">
    <property type="entry name" value="DnaJ_C_subfamily_member5"/>
</dbReference>
<reference evidence="8 9" key="1">
    <citation type="submission" date="2024-10" db="EMBL/GenBank/DDBJ databases">
        <title>Updated reference genomes for cyclostephanoid diatoms.</title>
        <authorList>
            <person name="Roberts W.R."/>
            <person name="Alverson A.J."/>
        </authorList>
    </citation>
    <scope>NUCLEOTIDE SEQUENCE [LARGE SCALE GENOMIC DNA]</scope>
    <source>
        <strain evidence="8 9">AJA010-31</strain>
    </source>
</reference>
<comment type="subcellular location">
    <subcellularLocation>
        <location evidence="1">Membrane</location>
        <topology evidence="1">Lipid-anchor</topology>
    </subcellularLocation>
</comment>
<feature type="transmembrane region" description="Helical" evidence="6">
    <location>
        <begin position="150"/>
        <end position="168"/>
    </location>
</feature>
<dbReference type="EMBL" id="JALLPJ020000570">
    <property type="protein sequence ID" value="KAL3788317.1"/>
    <property type="molecule type" value="Genomic_DNA"/>
</dbReference>
<dbReference type="InterPro" id="IPR001623">
    <property type="entry name" value="DnaJ_domain"/>
</dbReference>
<keyword evidence="3" id="KW-0564">Palmitate</keyword>
<dbReference type="PROSITE" id="PS00636">
    <property type="entry name" value="DNAJ_1"/>
    <property type="match status" value="1"/>
</dbReference>
<evidence type="ECO:0000256" key="2">
    <source>
        <dbReference type="ARBA" id="ARBA00023136"/>
    </source>
</evidence>
<feature type="transmembrane region" description="Helical" evidence="6">
    <location>
        <begin position="45"/>
        <end position="62"/>
    </location>
</feature>
<dbReference type="PANTHER" id="PTHR44027">
    <property type="entry name" value="DNAJ HOMOLOG SUBFAMILY C MEMBER 5 HOMOLOG"/>
    <property type="match status" value="1"/>
</dbReference>
<accession>A0ABD3PKS1</accession>
<dbReference type="PRINTS" id="PR00625">
    <property type="entry name" value="JDOMAIN"/>
</dbReference>
<dbReference type="InterPro" id="IPR018253">
    <property type="entry name" value="DnaJ_domain_CS"/>
</dbReference>
<keyword evidence="6" id="KW-0812">Transmembrane</keyword>
<name>A0ABD3PKS1_9STRA</name>
<evidence type="ECO:0000256" key="5">
    <source>
        <dbReference type="ARBA" id="ARBA00023288"/>
    </source>
</evidence>
<dbReference type="SUPFAM" id="SSF46565">
    <property type="entry name" value="Chaperone J-domain"/>
    <property type="match status" value="1"/>
</dbReference>
<feature type="transmembrane region" description="Helical" evidence="6">
    <location>
        <begin position="340"/>
        <end position="356"/>
    </location>
</feature>
<dbReference type="Proteomes" id="UP001530400">
    <property type="component" value="Unassembled WGS sequence"/>
</dbReference>
<feature type="transmembrane region" description="Helical" evidence="6">
    <location>
        <begin position="180"/>
        <end position="198"/>
    </location>
</feature>
<keyword evidence="9" id="KW-1185">Reference proteome</keyword>
<dbReference type="SMART" id="SM00271">
    <property type="entry name" value="DnaJ"/>
    <property type="match status" value="1"/>
</dbReference>
<proteinExistence type="predicted"/>
<dbReference type="Gene3D" id="1.10.287.110">
    <property type="entry name" value="DnaJ domain"/>
    <property type="match status" value="1"/>
</dbReference>
<dbReference type="Pfam" id="PF00226">
    <property type="entry name" value="DnaJ"/>
    <property type="match status" value="1"/>
</dbReference>
<feature type="transmembrane region" description="Helical" evidence="6">
    <location>
        <begin position="218"/>
        <end position="240"/>
    </location>
</feature>
<evidence type="ECO:0000256" key="1">
    <source>
        <dbReference type="ARBA" id="ARBA00004635"/>
    </source>
</evidence>
<dbReference type="CDD" id="cd06257">
    <property type="entry name" value="DnaJ"/>
    <property type="match status" value="1"/>
</dbReference>
<evidence type="ECO:0000259" key="7">
    <source>
        <dbReference type="PROSITE" id="PS50076"/>
    </source>
</evidence>
<evidence type="ECO:0000313" key="8">
    <source>
        <dbReference type="EMBL" id="KAL3788317.1"/>
    </source>
</evidence>
<dbReference type="GO" id="GO:0016020">
    <property type="term" value="C:membrane"/>
    <property type="evidence" value="ECO:0007669"/>
    <property type="project" value="UniProtKB-SubCell"/>
</dbReference>
<sequence length="358" mass="39702">MSDENAQASGDDMSGLSGFFFYVFIVHPATAWILRPGRFERKKSIMYAIGFLATLAAVKTGMEMQAKGPNHYSLLGVNRNSSPLDIKRAYKKLSLQLHPDKNPNDPEASYKFDRVKKAYDVLMDMEFREVYNKFGQEGINSNKRFDETTFFMELGVFYVTWGIMAYVLTLGKKSGLARQWTFTGLIVMLVIEISIMTSRGNPFPSWFCPQNTEYEAVWLLHSLFPAFMNGCRSIGAFLFVDLEAQTRQLLLALQEQNKDILMVLRDVQIGVTNIQANGGGGGGHRLANAGVVSVGGGSALPRATPTGKIKELQDKLQASNATVQQAVSSLKTESQGSSNFGFYAMILGYVAFSYLFNS</sequence>
<keyword evidence="5" id="KW-0449">Lipoprotein</keyword>
<feature type="domain" description="J" evidence="7">
    <location>
        <begin position="70"/>
        <end position="135"/>
    </location>
</feature>